<feature type="chain" id="PRO_5045798698" evidence="1">
    <location>
        <begin position="19"/>
        <end position="253"/>
    </location>
</feature>
<comment type="caution">
    <text evidence="3">The sequence shown here is derived from an EMBL/GenBank/DDBJ whole genome shotgun (WGS) entry which is preliminary data.</text>
</comment>
<dbReference type="PROSITE" id="PS51257">
    <property type="entry name" value="PROKAR_LIPOPROTEIN"/>
    <property type="match status" value="1"/>
</dbReference>
<dbReference type="Proteomes" id="UP001206312">
    <property type="component" value="Unassembled WGS sequence"/>
</dbReference>
<evidence type="ECO:0000259" key="2">
    <source>
        <dbReference type="Pfam" id="PF10988"/>
    </source>
</evidence>
<name>A0ABT1AYI1_9FLAO</name>
<evidence type="ECO:0000313" key="4">
    <source>
        <dbReference type="Proteomes" id="UP001206312"/>
    </source>
</evidence>
<keyword evidence="1" id="KW-0732">Signal</keyword>
<dbReference type="Gene3D" id="2.160.20.120">
    <property type="match status" value="1"/>
</dbReference>
<feature type="domain" description="Putative auto-transporter adhesin head GIN" evidence="2">
    <location>
        <begin position="43"/>
        <end position="236"/>
    </location>
</feature>
<protein>
    <submittedName>
        <fullName evidence="3">DUF2807 domain-containing protein</fullName>
    </submittedName>
</protein>
<keyword evidence="4" id="KW-1185">Reference proteome</keyword>
<dbReference type="EMBL" id="JAMXIB010000005">
    <property type="protein sequence ID" value="MCO5724717.1"/>
    <property type="molecule type" value="Genomic_DNA"/>
</dbReference>
<dbReference type="Pfam" id="PF10988">
    <property type="entry name" value="DUF2807"/>
    <property type="match status" value="1"/>
</dbReference>
<accession>A0ABT1AYI1</accession>
<feature type="signal peptide" evidence="1">
    <location>
        <begin position="1"/>
        <end position="18"/>
    </location>
</feature>
<reference evidence="3 4" key="1">
    <citation type="submission" date="2022-06" db="EMBL/GenBank/DDBJ databases">
        <authorList>
            <person name="Xuan X."/>
        </authorList>
    </citation>
    <scope>NUCLEOTIDE SEQUENCE [LARGE SCALE GENOMIC DNA]</scope>
    <source>
        <strain evidence="3 4">2V75</strain>
    </source>
</reference>
<evidence type="ECO:0000313" key="3">
    <source>
        <dbReference type="EMBL" id="MCO5724717.1"/>
    </source>
</evidence>
<gene>
    <name evidence="3" type="ORF">NG653_07595</name>
</gene>
<dbReference type="RefSeq" id="WP_252741094.1">
    <property type="nucleotide sequence ID" value="NZ_JAMXIB010000005.1"/>
</dbReference>
<organism evidence="3 4">
    <name type="scientific">Robiginitalea marina</name>
    <dbReference type="NCBI Taxonomy" id="2954105"/>
    <lineage>
        <taxon>Bacteria</taxon>
        <taxon>Pseudomonadati</taxon>
        <taxon>Bacteroidota</taxon>
        <taxon>Flavobacteriia</taxon>
        <taxon>Flavobacteriales</taxon>
        <taxon>Flavobacteriaceae</taxon>
        <taxon>Robiginitalea</taxon>
    </lineage>
</organism>
<evidence type="ECO:0000256" key="1">
    <source>
        <dbReference type="SAM" id="SignalP"/>
    </source>
</evidence>
<proteinExistence type="predicted"/>
<dbReference type="InterPro" id="IPR021255">
    <property type="entry name" value="DUF2807"/>
</dbReference>
<sequence length="253" mass="27563">MRAYTRFTLLTFLALALAGCGEDGPDCFQASGEQVREVLDVPAFTRITVFENIRLVLRHGERQEVVLETGKNLRPDVSARVADGVLELRDRNGCNLFRSYGQTTFYVTTPDLEAVRSSTGWPVESDGALPFSDLRLISESFNDPEAATTDGSFDLEVDAGRVQIVANGIAFFKLRGRAGSLVVTIAAGDARVEAEGLQAGAVQVDHRGSNVIRVNPLNRIAGVIRGYGDVLSFNRPAEVAVEELFRGRLIFVD</sequence>